<reference evidence="1" key="2">
    <citation type="journal article" date="2022" name="New Phytol.">
        <title>Evolutionary transition to the ectomycorrhizal habit in the genomes of a hyperdiverse lineage of mushroom-forming fungi.</title>
        <authorList>
            <person name="Looney B."/>
            <person name="Miyauchi S."/>
            <person name="Morin E."/>
            <person name="Drula E."/>
            <person name="Courty P.E."/>
            <person name="Kohler A."/>
            <person name="Kuo A."/>
            <person name="LaButti K."/>
            <person name="Pangilinan J."/>
            <person name="Lipzen A."/>
            <person name="Riley R."/>
            <person name="Andreopoulos W."/>
            <person name="He G."/>
            <person name="Johnson J."/>
            <person name="Nolan M."/>
            <person name="Tritt A."/>
            <person name="Barry K.W."/>
            <person name="Grigoriev I.V."/>
            <person name="Nagy L.G."/>
            <person name="Hibbett D."/>
            <person name="Henrissat B."/>
            <person name="Matheny P.B."/>
            <person name="Labbe J."/>
            <person name="Martin F.M."/>
        </authorList>
    </citation>
    <scope>NUCLEOTIDE SEQUENCE</scope>
    <source>
        <strain evidence="1">HHB10654</strain>
    </source>
</reference>
<dbReference type="Proteomes" id="UP000814140">
    <property type="component" value="Unassembled WGS sequence"/>
</dbReference>
<name>A0ACB8TKD5_9AGAM</name>
<evidence type="ECO:0000313" key="1">
    <source>
        <dbReference type="EMBL" id="KAI0068865.1"/>
    </source>
</evidence>
<proteinExistence type="predicted"/>
<evidence type="ECO:0000313" key="2">
    <source>
        <dbReference type="Proteomes" id="UP000814140"/>
    </source>
</evidence>
<organism evidence="1 2">
    <name type="scientific">Artomyces pyxidatus</name>
    <dbReference type="NCBI Taxonomy" id="48021"/>
    <lineage>
        <taxon>Eukaryota</taxon>
        <taxon>Fungi</taxon>
        <taxon>Dikarya</taxon>
        <taxon>Basidiomycota</taxon>
        <taxon>Agaricomycotina</taxon>
        <taxon>Agaricomycetes</taxon>
        <taxon>Russulales</taxon>
        <taxon>Auriscalpiaceae</taxon>
        <taxon>Artomyces</taxon>
    </lineage>
</organism>
<accession>A0ACB8TKD5</accession>
<dbReference type="EMBL" id="MU277187">
    <property type="protein sequence ID" value="KAI0068865.1"/>
    <property type="molecule type" value="Genomic_DNA"/>
</dbReference>
<protein>
    <submittedName>
        <fullName evidence="1">Endopolyphosphatase</fullName>
    </submittedName>
</protein>
<gene>
    <name evidence="1" type="ORF">BV25DRAFT_1986424</name>
</gene>
<reference evidence="1" key="1">
    <citation type="submission" date="2021-03" db="EMBL/GenBank/DDBJ databases">
        <authorList>
            <consortium name="DOE Joint Genome Institute"/>
            <person name="Ahrendt S."/>
            <person name="Looney B.P."/>
            <person name="Miyauchi S."/>
            <person name="Morin E."/>
            <person name="Drula E."/>
            <person name="Courty P.E."/>
            <person name="Chicoki N."/>
            <person name="Fauchery L."/>
            <person name="Kohler A."/>
            <person name="Kuo A."/>
            <person name="Labutti K."/>
            <person name="Pangilinan J."/>
            <person name="Lipzen A."/>
            <person name="Riley R."/>
            <person name="Andreopoulos W."/>
            <person name="He G."/>
            <person name="Johnson J."/>
            <person name="Barry K.W."/>
            <person name="Grigoriev I.V."/>
            <person name="Nagy L."/>
            <person name="Hibbett D."/>
            <person name="Henrissat B."/>
            <person name="Matheny P.B."/>
            <person name="Labbe J."/>
            <person name="Martin F."/>
        </authorList>
    </citation>
    <scope>NUCLEOTIDE SEQUENCE</scope>
    <source>
        <strain evidence="1">HHB10654</strain>
    </source>
</reference>
<comment type="caution">
    <text evidence="1">The sequence shown here is derived from an EMBL/GenBank/DDBJ whole genome shotgun (WGS) entry which is preliminary data.</text>
</comment>
<sequence>MLAMKSLLLWSLWIAEGLSIPAQVPMEAPPADARRKLHGRFLHITDIHPDPHYIVDASQSSACHRRKPKKEKERSGYYGAPYRSGLCIAVLRASPICIHSDCDSPFRLTNLTLDFLDKNWASEIDFVIWTGDNARHDNDRKLPRTLKEIYDLNHVIATKMEDVFLKKGVPVVPSLGNNDVWRPNDIISHFSSLWSAFVPFASYQVFRRGAYYSVEVIPGQVAVISLNTMFFYDSNKAVGGCEWPDREDPGNLQFDWLDVQLDLFRSRGMKVYLTGHVPPSPGNYFEECYVRYVELSLRYQDTILGHLYGHMNNDHFFLLEADDLQFPSETDLDEKTSMAHDQLYETLIRDFADLPKNSKSTEYDDFGVVNVAPSVVPNPYLPSFRIFSYNVTNAEKIQDEANLTKKKDKKKKKKGSKEPKRKHGHRHGNSSRETLCKQHEYEDSWRCKLWEPWNSDADAPSRRNTLWTPLGYAQYYLPEERVMNKTRRPKFKLEYLTYRLDALHPAKAEMDSFAVDGFAYPVPVRQLPRSLRAGNATKSRYAPYGLGDLTIPSWLGLARKLGDASRGKLRRRFREYMYMGAGTAGPGVSEEI</sequence>
<keyword evidence="2" id="KW-1185">Reference proteome</keyword>